<dbReference type="RefSeq" id="WP_068664403.1">
    <property type="nucleotide sequence ID" value="NZ_CP015520.1"/>
</dbReference>
<organism evidence="2 3">
    <name type="scientific">Thermococcus piezophilus</name>
    <dbReference type="NCBI Taxonomy" id="1712654"/>
    <lineage>
        <taxon>Archaea</taxon>
        <taxon>Methanobacteriati</taxon>
        <taxon>Methanobacteriota</taxon>
        <taxon>Thermococci</taxon>
        <taxon>Thermococcales</taxon>
        <taxon>Thermococcaceae</taxon>
        <taxon>Thermococcus</taxon>
    </lineage>
</organism>
<feature type="coiled-coil region" evidence="1">
    <location>
        <begin position="55"/>
        <end position="89"/>
    </location>
</feature>
<dbReference type="OrthoDB" id="103669at2157"/>
<evidence type="ECO:0000313" key="2">
    <source>
        <dbReference type="EMBL" id="ANF22069.1"/>
    </source>
</evidence>
<dbReference type="Proteomes" id="UP000076969">
    <property type="component" value="Chromosome"/>
</dbReference>
<evidence type="ECO:0000313" key="3">
    <source>
        <dbReference type="Proteomes" id="UP000076969"/>
    </source>
</evidence>
<name>A0A172WFC4_9EURY</name>
<dbReference type="KEGG" id="tpie:A7C91_01835"/>
<keyword evidence="3" id="KW-1185">Reference proteome</keyword>
<dbReference type="STRING" id="1712654.A7C91_01835"/>
<sequence length="179" mass="20853">MARKAEYRNPRTFSVTVEAEIKDEIDQFRGRLSYGKVFTLLWQAHKGEVVNAIELENLRRENVELKARVEELTRLVQKLQEQLEKTGRVSAREREAKDLHKEIHQILSTYNELKLLELLRHLGYSETGDALKKKAEAFLKRWFVLEGKVFVSKELGVALEPSEHVGMLGWKVRKLEVKA</sequence>
<dbReference type="GeneID" id="28494895"/>
<reference evidence="3" key="1">
    <citation type="journal article" date="2016" name="Syst. Appl. Microbiol.">
        <title>Thermococcus piezophilus sp. nov., a novel hyperthermophilic and piezophilic archaeon with a broad pressure range for growth, isolated from a deepest hydrothermal vent at the Mid-Cayman Rise.</title>
        <authorList>
            <person name="Dalmasso C."/>
            <person name="Oger P."/>
            <person name="Selva G."/>
            <person name="Courtine D."/>
            <person name="L'Haridon S."/>
            <person name="Garlaschelli A."/>
            <person name="Roussel E."/>
            <person name="Miyazaki J."/>
            <person name="Reveillaud J."/>
            <person name="Jebbar M."/>
            <person name="Takai K."/>
            <person name="Maignien L."/>
            <person name="Alain K."/>
        </authorList>
    </citation>
    <scope>NUCLEOTIDE SEQUENCE [LARGE SCALE GENOMIC DNA]</scope>
    <source>
        <strain evidence="3">CDGS</strain>
    </source>
</reference>
<accession>A0A172WFC4</accession>
<dbReference type="AlphaFoldDB" id="A0A172WFC4"/>
<evidence type="ECO:0000256" key="1">
    <source>
        <dbReference type="SAM" id="Coils"/>
    </source>
</evidence>
<dbReference type="EMBL" id="CP015520">
    <property type="protein sequence ID" value="ANF22069.1"/>
    <property type="molecule type" value="Genomic_DNA"/>
</dbReference>
<protein>
    <submittedName>
        <fullName evidence="2">Uncharacterized protein</fullName>
    </submittedName>
</protein>
<proteinExistence type="predicted"/>
<keyword evidence="1" id="KW-0175">Coiled coil</keyword>
<gene>
    <name evidence="2" type="ORF">A7C91_01835</name>
</gene>